<dbReference type="RefSeq" id="WP_133956818.1">
    <property type="nucleotide sequence ID" value="NZ_SORI01000004.1"/>
</dbReference>
<evidence type="ECO:0000256" key="1">
    <source>
        <dbReference type="ARBA" id="ARBA00044777"/>
    </source>
</evidence>
<dbReference type="InterPro" id="IPR023093">
    <property type="entry name" value="ScpA-like_C"/>
</dbReference>
<evidence type="ECO:0000313" key="2">
    <source>
        <dbReference type="EMBL" id="TDY61816.1"/>
    </source>
</evidence>
<gene>
    <name evidence="2" type="ORF">C8D99_10455</name>
</gene>
<keyword evidence="3" id="KW-1185">Reference proteome</keyword>
<dbReference type="PANTHER" id="PTHR33969">
    <property type="entry name" value="SEGREGATION AND CONDENSATION PROTEIN A"/>
    <property type="match status" value="1"/>
</dbReference>
<reference evidence="2 3" key="1">
    <citation type="submission" date="2019-03" db="EMBL/GenBank/DDBJ databases">
        <title>Genomic Encyclopedia of Type Strains, Phase IV (KMG-IV): sequencing the most valuable type-strain genomes for metagenomic binning, comparative biology and taxonomic classification.</title>
        <authorList>
            <person name="Goeker M."/>
        </authorList>
    </citation>
    <scope>NUCLEOTIDE SEQUENCE [LARGE SCALE GENOMIC DNA]</scope>
    <source>
        <strain evidence="2 3">DSM 25964</strain>
    </source>
</reference>
<protein>
    <recommendedName>
        <fullName evidence="1">Segregation and condensation protein A</fullName>
    </recommendedName>
</protein>
<dbReference type="Proteomes" id="UP000295066">
    <property type="component" value="Unassembled WGS sequence"/>
</dbReference>
<comment type="caution">
    <text evidence="2">The sequence shown here is derived from an EMBL/GenBank/DDBJ whole genome shotgun (WGS) entry which is preliminary data.</text>
</comment>
<evidence type="ECO:0000313" key="3">
    <source>
        <dbReference type="Proteomes" id="UP000295066"/>
    </source>
</evidence>
<dbReference type="Gene3D" id="6.10.250.2410">
    <property type="match status" value="1"/>
</dbReference>
<proteinExistence type="predicted"/>
<dbReference type="Gene3D" id="1.10.10.580">
    <property type="entry name" value="Structural maintenance of chromosome 1. Chain E"/>
    <property type="match status" value="1"/>
</dbReference>
<dbReference type="PANTHER" id="PTHR33969:SF2">
    <property type="entry name" value="SEGREGATION AND CONDENSATION PROTEIN A"/>
    <property type="match status" value="1"/>
</dbReference>
<accession>A0A4R8MDD7</accession>
<organism evidence="2 3">
    <name type="scientific">Aminivibrio pyruvatiphilus</name>
    <dbReference type="NCBI Taxonomy" id="1005740"/>
    <lineage>
        <taxon>Bacteria</taxon>
        <taxon>Thermotogati</taxon>
        <taxon>Synergistota</taxon>
        <taxon>Synergistia</taxon>
        <taxon>Synergistales</taxon>
        <taxon>Aminobacteriaceae</taxon>
        <taxon>Aminivibrio</taxon>
    </lineage>
</organism>
<name>A0A4R8MDD7_9BACT</name>
<dbReference type="OrthoDB" id="9811016at2"/>
<sequence length="259" mass="29173">MVPNHNLSGFQAEVSGFSGPFDLLCYLVENRQLDAAGISVGQAVRIYGAYLANTRRVSVAVVSEFLTLAASLVLNKIRFLLPGKAGGQEDDQSGMEDEPLDGYDVEEKLSRYRPYRKAAFFLWNRKEKQDFVFFRPSSGEEGQSWDLGDLYGLCSLWWDLLEEKRSSGSSGKLSWMDREDDWEGMPVPLPDEEQIDMKISEIMGILKKSPAFSFSGLLGNGRNVGVFVVTLLSLLEMSRMGRIRIVQEELFRDVLIYSV</sequence>
<dbReference type="InterPro" id="IPR003768">
    <property type="entry name" value="ScpA"/>
</dbReference>
<dbReference type="AlphaFoldDB" id="A0A4R8MDD7"/>
<dbReference type="EMBL" id="SORI01000004">
    <property type="protein sequence ID" value="TDY61816.1"/>
    <property type="molecule type" value="Genomic_DNA"/>
</dbReference>